<feature type="domain" description="CN hydrolase" evidence="1">
    <location>
        <begin position="1"/>
        <end position="278"/>
    </location>
</feature>
<evidence type="ECO:0000313" key="2">
    <source>
        <dbReference type="EMBL" id="KAK7531409.1"/>
    </source>
</evidence>
<accession>A0ABR1L9P4</accession>
<keyword evidence="3" id="KW-1185">Reference proteome</keyword>
<dbReference type="PANTHER" id="PTHR11750">
    <property type="entry name" value="PROTEIN N-TERMINAL AMIDASE"/>
    <property type="match status" value="1"/>
</dbReference>
<keyword evidence="2" id="KW-0378">Hydrolase</keyword>
<dbReference type="GeneID" id="92034416"/>
<dbReference type="RefSeq" id="XP_066651233.1">
    <property type="nucleotide sequence ID" value="XM_066801510.1"/>
</dbReference>
<dbReference type="SUPFAM" id="SSF56317">
    <property type="entry name" value="Carbon-nitrogen hydrolase"/>
    <property type="match status" value="1"/>
</dbReference>
<dbReference type="InterPro" id="IPR003010">
    <property type="entry name" value="C-N_Hydrolase"/>
</dbReference>
<dbReference type="GO" id="GO:0016787">
    <property type="term" value="F:hydrolase activity"/>
    <property type="evidence" value="ECO:0007669"/>
    <property type="project" value="UniProtKB-KW"/>
</dbReference>
<evidence type="ECO:0000313" key="3">
    <source>
        <dbReference type="Proteomes" id="UP001360953"/>
    </source>
</evidence>
<dbReference type="PANTHER" id="PTHR11750:SF26">
    <property type="entry name" value="PROTEIN N-TERMINAL AMIDASE"/>
    <property type="match status" value="1"/>
</dbReference>
<dbReference type="PROSITE" id="PS50263">
    <property type="entry name" value="CN_HYDROLASE"/>
    <property type="match status" value="1"/>
</dbReference>
<organism evidence="2 3">
    <name type="scientific">Phyllosticta citribraziliensis</name>
    <dbReference type="NCBI Taxonomy" id="989973"/>
    <lineage>
        <taxon>Eukaryota</taxon>
        <taxon>Fungi</taxon>
        <taxon>Dikarya</taxon>
        <taxon>Ascomycota</taxon>
        <taxon>Pezizomycotina</taxon>
        <taxon>Dothideomycetes</taxon>
        <taxon>Dothideomycetes incertae sedis</taxon>
        <taxon>Botryosphaeriales</taxon>
        <taxon>Phyllostictaceae</taxon>
        <taxon>Phyllosticta</taxon>
    </lineage>
</organism>
<name>A0ABR1L9P4_9PEZI</name>
<dbReference type="EMBL" id="JBBPEH010000012">
    <property type="protein sequence ID" value="KAK7531409.1"/>
    <property type="molecule type" value="Genomic_DNA"/>
</dbReference>
<comment type="caution">
    <text evidence="2">The sequence shown here is derived from an EMBL/GenBank/DDBJ whole genome shotgun (WGS) entry which is preliminary data.</text>
</comment>
<dbReference type="Proteomes" id="UP001360953">
    <property type="component" value="Unassembled WGS sequence"/>
</dbReference>
<gene>
    <name evidence="2" type="ORF">J3D65DRAFT_637517</name>
</gene>
<protein>
    <submittedName>
        <fullName evidence="2">Carbon-nitrogen hydrolase</fullName>
    </submittedName>
</protein>
<proteinExistence type="predicted"/>
<dbReference type="InterPro" id="IPR036526">
    <property type="entry name" value="C-N_Hydrolase_sf"/>
</dbReference>
<evidence type="ECO:0000259" key="1">
    <source>
        <dbReference type="PROSITE" id="PS50263"/>
    </source>
</evidence>
<reference evidence="2 3" key="1">
    <citation type="submission" date="2024-04" db="EMBL/GenBank/DDBJ databases">
        <title>Phyllosticta paracitricarpa is synonymous to the EU quarantine fungus P. citricarpa based on phylogenomic analyses.</title>
        <authorList>
            <consortium name="Lawrence Berkeley National Laboratory"/>
            <person name="Van ingen-buijs V.A."/>
            <person name="Van westerhoven A.C."/>
            <person name="Haridas S."/>
            <person name="Skiadas P."/>
            <person name="Martin F."/>
            <person name="Groenewald J.Z."/>
            <person name="Crous P.W."/>
            <person name="Seidl M.F."/>
        </authorList>
    </citation>
    <scope>NUCLEOTIDE SEQUENCE [LARGE SCALE GENOMIC DNA]</scope>
    <source>
        <strain evidence="2 3">CPC 17464</strain>
    </source>
</reference>
<dbReference type="Pfam" id="PF00795">
    <property type="entry name" value="CN_hydrolase"/>
    <property type="match status" value="1"/>
</dbReference>
<dbReference type="InterPro" id="IPR039703">
    <property type="entry name" value="Nta1"/>
</dbReference>
<dbReference type="Gene3D" id="3.60.110.10">
    <property type="entry name" value="Carbon-nitrogen hydrolase"/>
    <property type="match status" value="1"/>
</dbReference>
<sequence length="295" mass="32352">MRIACLQFNPQVGDFRGNVAKANALIHDAEVRGEIRSLSWLLLPEMALTGYNFPGLAAITPFLEPTASGPSTTWAREVAVRLQTHVTIGYPEIDPATSRRYNSTVTVSPKGEVLANYRKHFLYYTDETWAAEGPEGFFRGNLGDLGHVAMGICMDINPHRFVAPWKAYEFANHCLQPTPAPLIALNMAWLTRFAAEDVAANPKREDAETLAYWLERFYPLIEANGAPAIVVMANRCGTEGGVVYAGTSTVMKIEKGSTKIFDILGQAEERILVVDLNDPPKFAVTTGPPPARGSQ</sequence>